<accession>A0A956NBK5</accession>
<reference evidence="3" key="2">
    <citation type="journal article" date="2021" name="Microbiome">
        <title>Successional dynamics and alternative stable states in a saline activated sludge microbial community over 9 years.</title>
        <authorList>
            <person name="Wang Y."/>
            <person name="Ye J."/>
            <person name="Ju F."/>
            <person name="Liu L."/>
            <person name="Boyd J.A."/>
            <person name="Deng Y."/>
            <person name="Parks D.H."/>
            <person name="Jiang X."/>
            <person name="Yin X."/>
            <person name="Woodcroft B.J."/>
            <person name="Tyson G.W."/>
            <person name="Hugenholtz P."/>
            <person name="Polz M.F."/>
            <person name="Zhang T."/>
        </authorList>
    </citation>
    <scope>NUCLEOTIDE SEQUENCE</scope>
    <source>
        <strain evidence="3">HKST-UBA02</strain>
    </source>
</reference>
<evidence type="ECO:0000313" key="4">
    <source>
        <dbReference type="Proteomes" id="UP000739538"/>
    </source>
</evidence>
<dbReference type="Proteomes" id="UP000739538">
    <property type="component" value="Unassembled WGS sequence"/>
</dbReference>
<dbReference type="InterPro" id="IPR032577">
    <property type="entry name" value="DUF4920"/>
</dbReference>
<protein>
    <submittedName>
        <fullName evidence="3">DUF4920 domain-containing protein</fullName>
    </submittedName>
</protein>
<comment type="caution">
    <text evidence="3">The sequence shown here is derived from an EMBL/GenBank/DDBJ whole genome shotgun (WGS) entry which is preliminary data.</text>
</comment>
<feature type="chain" id="PRO_5037582064" evidence="2">
    <location>
        <begin position="24"/>
        <end position="198"/>
    </location>
</feature>
<keyword evidence="2" id="KW-0732">Signal</keyword>
<evidence type="ECO:0000256" key="1">
    <source>
        <dbReference type="SAM" id="MobiDB-lite"/>
    </source>
</evidence>
<feature type="signal peptide" evidence="2">
    <location>
        <begin position="1"/>
        <end position="23"/>
    </location>
</feature>
<evidence type="ECO:0000256" key="2">
    <source>
        <dbReference type="SAM" id="SignalP"/>
    </source>
</evidence>
<dbReference type="AlphaFoldDB" id="A0A956NBK5"/>
<name>A0A956NBK5_UNCEI</name>
<sequence length="198" mass="20356">MRGFVVTLALILVGAVAAMNAQAGPAEVGTDTGKAKVYGAGVSAADTVMVSAIMANPDAYVGKVVRVQGVAVDVCAHRGCWVNISSDTEGQVVRLKVTDGEIVFPVAIKGDVITAEGVWTANKLDLETTKAMCAYEAEQKGENFDPNSVTSCKTLYQITGSGAVVVPAAAVQKNEQSDAGTNWARPDAGQADSHGAGR</sequence>
<dbReference type="EMBL" id="JAGQHS010000037">
    <property type="protein sequence ID" value="MCA9755966.1"/>
    <property type="molecule type" value="Genomic_DNA"/>
</dbReference>
<gene>
    <name evidence="3" type="ORF">KDA27_09205</name>
</gene>
<evidence type="ECO:0000313" key="3">
    <source>
        <dbReference type="EMBL" id="MCA9755966.1"/>
    </source>
</evidence>
<reference evidence="3" key="1">
    <citation type="submission" date="2020-04" db="EMBL/GenBank/DDBJ databases">
        <authorList>
            <person name="Zhang T."/>
        </authorList>
    </citation>
    <scope>NUCLEOTIDE SEQUENCE</scope>
    <source>
        <strain evidence="3">HKST-UBA02</strain>
    </source>
</reference>
<proteinExistence type="predicted"/>
<dbReference type="Pfam" id="PF16267">
    <property type="entry name" value="DUF4920"/>
    <property type="match status" value="1"/>
</dbReference>
<feature type="region of interest" description="Disordered" evidence="1">
    <location>
        <begin position="175"/>
        <end position="198"/>
    </location>
</feature>
<organism evidence="3 4">
    <name type="scientific">Eiseniibacteriota bacterium</name>
    <dbReference type="NCBI Taxonomy" id="2212470"/>
    <lineage>
        <taxon>Bacteria</taxon>
        <taxon>Candidatus Eiseniibacteriota</taxon>
    </lineage>
</organism>